<evidence type="ECO:0000313" key="3">
    <source>
        <dbReference type="EMBL" id="RCK57557.1"/>
    </source>
</evidence>
<name>A0A367XVB7_9ASCO</name>
<protein>
    <submittedName>
        <fullName evidence="3">Uncharacterized protein</fullName>
    </submittedName>
</protein>
<evidence type="ECO:0000256" key="1">
    <source>
        <dbReference type="ARBA" id="ARBA00010579"/>
    </source>
</evidence>
<dbReference type="OrthoDB" id="5554151at2759"/>
<proteinExistence type="inferred from homology"/>
<comment type="caution">
    <text evidence="3">The sequence shown here is derived from an EMBL/GenBank/DDBJ whole genome shotgun (WGS) entry which is preliminary data.</text>
</comment>
<dbReference type="PANTHER" id="PTHR31654:SF0">
    <property type="entry name" value="SECRETED BETA-GLUCOSIDASE ADG3-RELATED"/>
    <property type="match status" value="1"/>
</dbReference>
<sequence>MSFELLTLIASTLVALGSASPITKCSLPSGTDIVPVGVNGWAMSPDEPCTPGKYCPYACPPGKVMNQWDQEATSYAFPKSMNGGLYCNDDGTVSLPFDGESLCVDGEGTVAVLNQAGGNIAFCQTVLPGNEAMLIPNDIGGGSVQDLAVPGPSYWAGTAAHYYVNPPGVSSSDACAWGSSDKAIGNWSPYVAGMNKDGSGSTYVTIGYNPKYIDDFNGELPNFGIRIVCDNPEDCNGLDCEINPKNGFGKAEGPSSGNSLGADYCIVTAMNDAKARIEVF</sequence>
<keyword evidence="4" id="KW-1185">Reference proteome</keyword>
<dbReference type="InterPro" id="IPR005556">
    <property type="entry name" value="SUN"/>
</dbReference>
<feature type="chain" id="PRO_5016959487" evidence="2">
    <location>
        <begin position="20"/>
        <end position="280"/>
    </location>
</feature>
<dbReference type="Pfam" id="PF03856">
    <property type="entry name" value="SUN"/>
    <property type="match status" value="1"/>
</dbReference>
<keyword evidence="2" id="KW-0732">Signal</keyword>
<dbReference type="AlphaFoldDB" id="A0A367XVB7"/>
<evidence type="ECO:0000256" key="2">
    <source>
        <dbReference type="SAM" id="SignalP"/>
    </source>
</evidence>
<dbReference type="EMBL" id="QLNQ01000028">
    <property type="protein sequence ID" value="RCK57557.1"/>
    <property type="molecule type" value="Genomic_DNA"/>
</dbReference>
<organism evidence="3 4">
    <name type="scientific">Candida viswanathii</name>
    <dbReference type="NCBI Taxonomy" id="5486"/>
    <lineage>
        <taxon>Eukaryota</taxon>
        <taxon>Fungi</taxon>
        <taxon>Dikarya</taxon>
        <taxon>Ascomycota</taxon>
        <taxon>Saccharomycotina</taxon>
        <taxon>Pichiomycetes</taxon>
        <taxon>Debaryomycetaceae</taxon>
        <taxon>Candida/Lodderomyces clade</taxon>
        <taxon>Candida</taxon>
    </lineage>
</organism>
<comment type="similarity">
    <text evidence="1">Belongs to the SUN family.</text>
</comment>
<dbReference type="PANTHER" id="PTHR31654">
    <property type="entry name" value="SECRETED BETA-GLUCOSIDASE ADG3-RELATED"/>
    <property type="match status" value="1"/>
</dbReference>
<feature type="signal peptide" evidence="2">
    <location>
        <begin position="1"/>
        <end position="19"/>
    </location>
</feature>
<dbReference type="InterPro" id="IPR053088">
    <property type="entry name" value="Beta-glucosidase/SUN-like"/>
</dbReference>
<evidence type="ECO:0000313" key="4">
    <source>
        <dbReference type="Proteomes" id="UP000253472"/>
    </source>
</evidence>
<accession>A0A367XVB7</accession>
<reference evidence="3 4" key="1">
    <citation type="submission" date="2018-06" db="EMBL/GenBank/DDBJ databases">
        <title>Whole genome sequencing of Candida tropicalis (genome annotated by CSBL at Korea University).</title>
        <authorList>
            <person name="Ahn J."/>
        </authorList>
    </citation>
    <scope>NUCLEOTIDE SEQUENCE [LARGE SCALE GENOMIC DNA]</scope>
    <source>
        <strain evidence="3 4">ATCC 20962</strain>
    </source>
</reference>
<gene>
    <name evidence="3" type="ORF">Cantr_06384</name>
</gene>
<dbReference type="Proteomes" id="UP000253472">
    <property type="component" value="Unassembled WGS sequence"/>
</dbReference>
<dbReference type="STRING" id="5486.A0A367XVB7"/>